<evidence type="ECO:0000256" key="1">
    <source>
        <dbReference type="SAM" id="MobiDB-lite"/>
    </source>
</evidence>
<proteinExistence type="predicted"/>
<dbReference type="InterPro" id="IPR012340">
    <property type="entry name" value="NA-bd_OB-fold"/>
</dbReference>
<dbReference type="AlphaFoldDB" id="A0A830C682"/>
<accession>A0A830C682</accession>
<feature type="region of interest" description="Disordered" evidence="1">
    <location>
        <begin position="268"/>
        <end position="303"/>
    </location>
</feature>
<dbReference type="EMBL" id="BMAC01000320">
    <property type="protein sequence ID" value="GFP93652.1"/>
    <property type="molecule type" value="Genomic_DNA"/>
</dbReference>
<gene>
    <name evidence="2" type="ORF">PHJA_001509600</name>
</gene>
<dbReference type="Gene3D" id="2.40.50.140">
    <property type="entry name" value="Nucleic acid-binding proteins"/>
    <property type="match status" value="1"/>
</dbReference>
<name>A0A830C682_9LAMI</name>
<feature type="compositionally biased region" description="Basic and acidic residues" evidence="1">
    <location>
        <begin position="288"/>
        <end position="303"/>
    </location>
</feature>
<evidence type="ECO:0000313" key="3">
    <source>
        <dbReference type="Proteomes" id="UP000653305"/>
    </source>
</evidence>
<sequence length="303" mass="33027">MHQVAGNHCVYRDRSERGCGFLVTQQLRQSAMAWELCARPNEFVYVWPLFAGPMFKCRIGIVIDDGTASMNVIVFGLDAEKLILYSAFELSEAVQVGLDISDKLAFAINGGRILCFILHFDTEYQGQRDHKYNIVKVYTAEELLQSSSLASPVTENSTTEVTADAQSVHAAGLESGTQASQQTPVDKRFLTPASKEVLGAICQKSIAARRSLSFDLPGETAVPKPENTLMMTTVDAQSVHTTRLASSTQFSQQAPIGVDSKISITEKTDCAPLRGSEDSVEGGKLNPPKKDAKNPLKKQHTDA</sequence>
<organism evidence="2 3">
    <name type="scientific">Phtheirospermum japonicum</name>
    <dbReference type="NCBI Taxonomy" id="374723"/>
    <lineage>
        <taxon>Eukaryota</taxon>
        <taxon>Viridiplantae</taxon>
        <taxon>Streptophyta</taxon>
        <taxon>Embryophyta</taxon>
        <taxon>Tracheophyta</taxon>
        <taxon>Spermatophyta</taxon>
        <taxon>Magnoliopsida</taxon>
        <taxon>eudicotyledons</taxon>
        <taxon>Gunneridae</taxon>
        <taxon>Pentapetalae</taxon>
        <taxon>asterids</taxon>
        <taxon>lamiids</taxon>
        <taxon>Lamiales</taxon>
        <taxon>Orobanchaceae</taxon>
        <taxon>Orobanchaceae incertae sedis</taxon>
        <taxon>Phtheirospermum</taxon>
    </lineage>
</organism>
<comment type="caution">
    <text evidence="2">The sequence shown here is derived from an EMBL/GenBank/DDBJ whole genome shotgun (WGS) entry which is preliminary data.</text>
</comment>
<reference evidence="2" key="1">
    <citation type="submission" date="2020-07" db="EMBL/GenBank/DDBJ databases">
        <title>Ethylene signaling mediates host invasion by parasitic plants.</title>
        <authorList>
            <person name="Yoshida S."/>
        </authorList>
    </citation>
    <scope>NUCLEOTIDE SEQUENCE</scope>
    <source>
        <strain evidence="2">Okayama</strain>
    </source>
</reference>
<dbReference type="SUPFAM" id="SSF50249">
    <property type="entry name" value="Nucleic acid-binding proteins"/>
    <property type="match status" value="1"/>
</dbReference>
<protein>
    <submittedName>
        <fullName evidence="2">Uncharacterized protein</fullName>
    </submittedName>
</protein>
<dbReference type="Proteomes" id="UP000653305">
    <property type="component" value="Unassembled WGS sequence"/>
</dbReference>
<evidence type="ECO:0000313" key="2">
    <source>
        <dbReference type="EMBL" id="GFP93652.1"/>
    </source>
</evidence>
<keyword evidence="3" id="KW-1185">Reference proteome</keyword>